<sequence>MEFWKIIPTAFYQLFRLIVFLALRFGMLLFFFIIAFLLSFIPMLLFGWGPGPSIGTMFGIVLLVYIGYRINT</sequence>
<reference evidence="3 4" key="1">
    <citation type="submission" date="2018-02" db="EMBL/GenBank/DDBJ databases">
        <title>Comparative analysis of genomes of three Brevibacillus laterosporus strains producers of potent antimicrobials isolated from silage.</title>
        <authorList>
            <person name="Kojic M."/>
            <person name="Miljkovic M."/>
            <person name="Studholme D."/>
            <person name="Filipic B."/>
        </authorList>
    </citation>
    <scope>NUCLEOTIDE SEQUENCE [LARGE SCALE GENOMIC DNA]</scope>
    <source>
        <strain evidence="3 4">BGSP11</strain>
    </source>
</reference>
<feature type="transmembrane region" description="Helical" evidence="1">
    <location>
        <begin position="51"/>
        <end position="68"/>
    </location>
</feature>
<keyword evidence="1" id="KW-1133">Transmembrane helix</keyword>
<dbReference type="Proteomes" id="UP000239759">
    <property type="component" value="Unassembled WGS sequence"/>
</dbReference>
<name>A0AAP8Q7Y8_BRELA</name>
<proteinExistence type="predicted"/>
<organism evidence="3 4">
    <name type="scientific">Brevibacillus laterosporus</name>
    <name type="common">Bacillus laterosporus</name>
    <dbReference type="NCBI Taxonomy" id="1465"/>
    <lineage>
        <taxon>Bacteria</taxon>
        <taxon>Bacillati</taxon>
        <taxon>Bacillota</taxon>
        <taxon>Bacilli</taxon>
        <taxon>Bacillales</taxon>
        <taxon>Paenibacillaceae</taxon>
        <taxon>Brevibacillus</taxon>
    </lineage>
</organism>
<accession>A0AAP8Q7Y8</accession>
<evidence type="ECO:0000313" key="4">
    <source>
        <dbReference type="Proteomes" id="UP000239759"/>
    </source>
</evidence>
<evidence type="ECO:0000313" key="3">
    <source>
        <dbReference type="EMBL" id="PPA89278.1"/>
    </source>
</evidence>
<dbReference type="EMBL" id="PRKQ01000105">
    <property type="protein sequence ID" value="PPA89278.1"/>
    <property type="molecule type" value="Genomic_DNA"/>
</dbReference>
<dbReference type="AlphaFoldDB" id="A0AAP8Q7Y8"/>
<gene>
    <name evidence="3" type="ORF">C4A77_25960</name>
    <name evidence="2" type="ORF">O0554_26645</name>
</gene>
<dbReference type="RefSeq" id="WP_104033851.1">
    <property type="nucleotide sequence ID" value="NZ_JANSGW010000078.1"/>
</dbReference>
<protein>
    <submittedName>
        <fullName evidence="3">Uncharacterized protein</fullName>
    </submittedName>
</protein>
<dbReference type="Proteomes" id="UP001077662">
    <property type="component" value="Unassembled WGS sequence"/>
</dbReference>
<evidence type="ECO:0000256" key="1">
    <source>
        <dbReference type="SAM" id="Phobius"/>
    </source>
</evidence>
<comment type="caution">
    <text evidence="3">The sequence shown here is derived from an EMBL/GenBank/DDBJ whole genome shotgun (WGS) entry which is preliminary data.</text>
</comment>
<keyword evidence="1" id="KW-0472">Membrane</keyword>
<feature type="transmembrane region" description="Helical" evidence="1">
    <location>
        <begin position="21"/>
        <end position="45"/>
    </location>
</feature>
<keyword evidence="1" id="KW-0812">Transmembrane</keyword>
<dbReference type="EMBL" id="JAPTNE010000078">
    <property type="protein sequence ID" value="MCZ0810414.1"/>
    <property type="molecule type" value="Genomic_DNA"/>
</dbReference>
<evidence type="ECO:0000313" key="2">
    <source>
        <dbReference type="EMBL" id="MCZ0810414.1"/>
    </source>
</evidence>
<reference evidence="2" key="2">
    <citation type="submission" date="2022-09" db="EMBL/GenBank/DDBJ databases">
        <title>Genome analysis and characterization of larvicidal activity of Brevibacillus strains.</title>
        <authorList>
            <person name="Patrusheva E.V."/>
            <person name="Izotova A.O."/>
            <person name="Toshchakov S.V."/>
            <person name="Sineoky S.P."/>
        </authorList>
    </citation>
    <scope>NUCLEOTIDE SEQUENCE</scope>
    <source>
        <strain evidence="2">VKPM_B-13247</strain>
    </source>
</reference>